<sequence>MENQKENEITIDPIIVNTNNNVTGTSAININKSASKNDFSMKRSMVFAGIPTTNIATNNNRNNTLVSGQYIFRKKAAPNVNQIDSKSETSSINQNINLSHPGLGMKNKFDMISTTNLLKTFNNQHPQENYSKNDHMAAIEPDNSMMQLASDPIEDYVTIFPHDANISELRNNNSNSYDLISSRLEKLDNLYDENNNARKDDDFKELDLAHIDRILNEDDSENERMANRHGKPLNDKKYNVDENNGFGGSCDGVDNGDIETVGERDGGEVVDDDEEDDDEDETENELLSLELGKVSLYLQDPNTHMKPADSEISINNSTNQGNYDLIDEINYALDDEYQIKHINLYSWDGHS</sequence>
<proteinExistence type="predicted"/>
<evidence type="ECO:0000313" key="2">
    <source>
        <dbReference type="EMBL" id="ODQ47235.1"/>
    </source>
</evidence>
<feature type="compositionally biased region" description="Acidic residues" evidence="1">
    <location>
        <begin position="268"/>
        <end position="281"/>
    </location>
</feature>
<dbReference type="RefSeq" id="XP_019018348.1">
    <property type="nucleotide sequence ID" value="XM_019160719.1"/>
</dbReference>
<keyword evidence="3" id="KW-1185">Reference proteome</keyword>
<evidence type="ECO:0000313" key="3">
    <source>
        <dbReference type="Proteomes" id="UP000094455"/>
    </source>
</evidence>
<organism evidence="2 3">
    <name type="scientific">Pichia membranifaciens NRRL Y-2026</name>
    <dbReference type="NCBI Taxonomy" id="763406"/>
    <lineage>
        <taxon>Eukaryota</taxon>
        <taxon>Fungi</taxon>
        <taxon>Dikarya</taxon>
        <taxon>Ascomycota</taxon>
        <taxon>Saccharomycotina</taxon>
        <taxon>Pichiomycetes</taxon>
        <taxon>Pichiales</taxon>
        <taxon>Pichiaceae</taxon>
        <taxon>Pichia</taxon>
    </lineage>
</organism>
<reference evidence="2 3" key="1">
    <citation type="journal article" date="2016" name="Proc. Natl. Acad. Sci. U.S.A.">
        <title>Comparative genomics of biotechnologically important yeasts.</title>
        <authorList>
            <person name="Riley R."/>
            <person name="Haridas S."/>
            <person name="Wolfe K.H."/>
            <person name="Lopes M.R."/>
            <person name="Hittinger C.T."/>
            <person name="Goeker M."/>
            <person name="Salamov A.A."/>
            <person name="Wisecaver J.H."/>
            <person name="Long T.M."/>
            <person name="Calvey C.H."/>
            <person name="Aerts A.L."/>
            <person name="Barry K.W."/>
            <person name="Choi C."/>
            <person name="Clum A."/>
            <person name="Coughlan A.Y."/>
            <person name="Deshpande S."/>
            <person name="Douglass A.P."/>
            <person name="Hanson S.J."/>
            <person name="Klenk H.-P."/>
            <person name="LaButti K.M."/>
            <person name="Lapidus A."/>
            <person name="Lindquist E.A."/>
            <person name="Lipzen A.M."/>
            <person name="Meier-Kolthoff J.P."/>
            <person name="Ohm R.A."/>
            <person name="Otillar R.P."/>
            <person name="Pangilinan J.L."/>
            <person name="Peng Y."/>
            <person name="Rokas A."/>
            <person name="Rosa C.A."/>
            <person name="Scheuner C."/>
            <person name="Sibirny A.A."/>
            <person name="Slot J.C."/>
            <person name="Stielow J.B."/>
            <person name="Sun H."/>
            <person name="Kurtzman C.P."/>
            <person name="Blackwell M."/>
            <person name="Grigoriev I.V."/>
            <person name="Jeffries T.W."/>
        </authorList>
    </citation>
    <scope>NUCLEOTIDE SEQUENCE [LARGE SCALE GENOMIC DNA]</scope>
    <source>
        <strain evidence="2 3">NRRL Y-2026</strain>
    </source>
</reference>
<accession>A0A1E3NM65</accession>
<feature type="region of interest" description="Disordered" evidence="1">
    <location>
        <begin position="245"/>
        <end position="281"/>
    </location>
</feature>
<protein>
    <submittedName>
        <fullName evidence="2">Uncharacterized protein</fullName>
    </submittedName>
</protein>
<dbReference type="Proteomes" id="UP000094455">
    <property type="component" value="Unassembled WGS sequence"/>
</dbReference>
<name>A0A1E3NM65_9ASCO</name>
<gene>
    <name evidence="2" type="ORF">PICMEDRAFT_15217</name>
</gene>
<dbReference type="GeneID" id="30177406"/>
<dbReference type="EMBL" id="KV454002">
    <property type="protein sequence ID" value="ODQ47235.1"/>
    <property type="molecule type" value="Genomic_DNA"/>
</dbReference>
<evidence type="ECO:0000256" key="1">
    <source>
        <dbReference type="SAM" id="MobiDB-lite"/>
    </source>
</evidence>
<dbReference type="AlphaFoldDB" id="A0A1E3NM65"/>